<evidence type="ECO:0000313" key="1">
    <source>
        <dbReference type="EMBL" id="MBT0993150.1"/>
    </source>
</evidence>
<evidence type="ECO:0008006" key="3">
    <source>
        <dbReference type="Google" id="ProtNLM"/>
    </source>
</evidence>
<sequence length="136" mass="14436">MTLRDLLTVLEAAEGQVAAGSVVLELLQSIVATLGRGERVTLLEHDEQVSPNVAAAILGMSPPYLLSFMDAGALAFIRVGTHRRIQVSDLLESDERRQAALKFAATARANVTSGEDRDLDEIAPVSPAALADLDSL</sequence>
<organism evidence="1 2">
    <name type="scientific">Cellulomonas fulva</name>
    <dbReference type="NCBI Taxonomy" id="2835530"/>
    <lineage>
        <taxon>Bacteria</taxon>
        <taxon>Bacillati</taxon>
        <taxon>Actinomycetota</taxon>
        <taxon>Actinomycetes</taxon>
        <taxon>Micrococcales</taxon>
        <taxon>Cellulomonadaceae</taxon>
        <taxon>Cellulomonas</taxon>
    </lineage>
</organism>
<name>A0ABS5TVG3_9CELL</name>
<evidence type="ECO:0000313" key="2">
    <source>
        <dbReference type="Proteomes" id="UP000722125"/>
    </source>
</evidence>
<reference evidence="1 2" key="1">
    <citation type="submission" date="2021-05" db="EMBL/GenBank/DDBJ databases">
        <title>Description of Cellulomonas sp. DKR-3 sp. nov.</title>
        <authorList>
            <person name="Dahal R.H."/>
            <person name="Chaudhary D.K."/>
        </authorList>
    </citation>
    <scope>NUCLEOTIDE SEQUENCE [LARGE SCALE GENOMIC DNA]</scope>
    <source>
        <strain evidence="1 2">DKR-3</strain>
    </source>
</reference>
<comment type="caution">
    <text evidence="1">The sequence shown here is derived from an EMBL/GenBank/DDBJ whole genome shotgun (WGS) entry which is preliminary data.</text>
</comment>
<gene>
    <name evidence="1" type="ORF">KIN34_02445</name>
</gene>
<keyword evidence="2" id="KW-1185">Reference proteome</keyword>
<protein>
    <recommendedName>
        <fullName evidence="3">Excisionase</fullName>
    </recommendedName>
</protein>
<dbReference type="EMBL" id="JAHBOH010000001">
    <property type="protein sequence ID" value="MBT0993150.1"/>
    <property type="molecule type" value="Genomic_DNA"/>
</dbReference>
<proteinExistence type="predicted"/>
<dbReference type="RefSeq" id="WP_214346170.1">
    <property type="nucleotide sequence ID" value="NZ_JAHBOH010000001.1"/>
</dbReference>
<dbReference type="Proteomes" id="UP000722125">
    <property type="component" value="Unassembled WGS sequence"/>
</dbReference>
<accession>A0ABS5TVG3</accession>